<evidence type="ECO:0000313" key="7">
    <source>
        <dbReference type="Proteomes" id="UP000004095"/>
    </source>
</evidence>
<dbReference type="InterPro" id="IPR039020">
    <property type="entry name" value="PaxB-like"/>
</dbReference>
<dbReference type="Pfam" id="PF25129">
    <property type="entry name" value="Pyr4-TMTC"/>
    <property type="match status" value="1"/>
</dbReference>
<feature type="transmembrane region" description="Helical" evidence="5">
    <location>
        <begin position="196"/>
        <end position="215"/>
    </location>
</feature>
<dbReference type="PANTHER" id="PTHR42038:SF2">
    <property type="entry name" value="TERPENE CYCLASE AUSL"/>
    <property type="match status" value="1"/>
</dbReference>
<dbReference type="eggNOG" id="ENOG503354K">
    <property type="taxonomic scope" value="Bacteria"/>
</dbReference>
<keyword evidence="3 5" id="KW-1133">Transmembrane helix</keyword>
<organism evidence="6 7">
    <name type="scientific">Microscilla marina ATCC 23134</name>
    <dbReference type="NCBI Taxonomy" id="313606"/>
    <lineage>
        <taxon>Bacteria</taxon>
        <taxon>Pseudomonadati</taxon>
        <taxon>Bacteroidota</taxon>
        <taxon>Cytophagia</taxon>
        <taxon>Cytophagales</taxon>
        <taxon>Microscillaceae</taxon>
        <taxon>Microscilla</taxon>
    </lineage>
</organism>
<feature type="transmembrane region" description="Helical" evidence="5">
    <location>
        <begin position="20"/>
        <end position="39"/>
    </location>
</feature>
<evidence type="ECO:0000256" key="5">
    <source>
        <dbReference type="SAM" id="Phobius"/>
    </source>
</evidence>
<dbReference type="GO" id="GO:0016020">
    <property type="term" value="C:membrane"/>
    <property type="evidence" value="ECO:0007669"/>
    <property type="project" value="UniProtKB-SubCell"/>
</dbReference>
<dbReference type="PANTHER" id="PTHR42038">
    <property type="match status" value="1"/>
</dbReference>
<comment type="caution">
    <text evidence="6">The sequence shown here is derived from an EMBL/GenBank/DDBJ whole genome shotgun (WGS) entry which is preliminary data.</text>
</comment>
<protein>
    <submittedName>
        <fullName evidence="6">Membrane protein, putative</fullName>
    </submittedName>
</protein>
<feature type="transmembrane region" description="Helical" evidence="5">
    <location>
        <begin position="170"/>
        <end position="190"/>
    </location>
</feature>
<comment type="subcellular location">
    <subcellularLocation>
        <location evidence="1">Membrane</location>
        <topology evidence="1">Multi-pass membrane protein</topology>
    </subcellularLocation>
</comment>
<evidence type="ECO:0000313" key="6">
    <source>
        <dbReference type="EMBL" id="EAY31963.1"/>
    </source>
</evidence>
<evidence type="ECO:0000256" key="2">
    <source>
        <dbReference type="ARBA" id="ARBA00022692"/>
    </source>
</evidence>
<feature type="transmembrane region" description="Helical" evidence="5">
    <location>
        <begin position="80"/>
        <end position="100"/>
    </location>
</feature>
<evidence type="ECO:0000256" key="4">
    <source>
        <dbReference type="ARBA" id="ARBA00023136"/>
    </source>
</evidence>
<proteinExistence type="predicted"/>
<dbReference type="EMBL" id="AAWS01000001">
    <property type="protein sequence ID" value="EAY31963.1"/>
    <property type="molecule type" value="Genomic_DNA"/>
</dbReference>
<feature type="transmembrane region" description="Helical" evidence="5">
    <location>
        <begin position="112"/>
        <end position="132"/>
    </location>
</feature>
<keyword evidence="4 5" id="KW-0472">Membrane</keyword>
<feature type="transmembrane region" description="Helical" evidence="5">
    <location>
        <begin position="51"/>
        <end position="68"/>
    </location>
</feature>
<dbReference type="GO" id="GO:0016829">
    <property type="term" value="F:lyase activity"/>
    <property type="evidence" value="ECO:0007669"/>
    <property type="project" value="InterPro"/>
</dbReference>
<evidence type="ECO:0000256" key="1">
    <source>
        <dbReference type="ARBA" id="ARBA00004141"/>
    </source>
</evidence>
<sequence>MLLTLFGSDPWINLKDYTPFVLITFGIGCLLWAVVYVIVIRDIIKTKKIDIPNAAICCNFAWEIYWGLFYHTNMGRLFEWAYFIWFFLDMFIVYSMFKYGASQAITPGTKKLHVPAMAIILTMWLVIFYFEIPQYDDPVGALSGWIVNVYMSVLFCYLKIRTPEFGLNRWVAVGKFLGTGFCTSVVFVNLYANKTLVALCFIFAAFDLIYIYLVFTGPKASDVHASN</sequence>
<evidence type="ECO:0000256" key="3">
    <source>
        <dbReference type="ARBA" id="ARBA00022989"/>
    </source>
</evidence>
<dbReference type="Proteomes" id="UP000004095">
    <property type="component" value="Unassembled WGS sequence"/>
</dbReference>
<accession>A1ZCG1</accession>
<reference evidence="6 7" key="1">
    <citation type="submission" date="2007-01" db="EMBL/GenBank/DDBJ databases">
        <authorList>
            <person name="Haygood M."/>
            <person name="Podell S."/>
            <person name="Anderson C."/>
            <person name="Hopkinson B."/>
            <person name="Roe K."/>
            <person name="Barbeau K."/>
            <person name="Gaasterland T."/>
            <person name="Ferriera S."/>
            <person name="Johnson J."/>
            <person name="Kravitz S."/>
            <person name="Beeson K."/>
            <person name="Sutton G."/>
            <person name="Rogers Y.-H."/>
            <person name="Friedman R."/>
            <person name="Frazier M."/>
            <person name="Venter J.C."/>
        </authorList>
    </citation>
    <scope>NUCLEOTIDE SEQUENCE [LARGE SCALE GENOMIC DNA]</scope>
    <source>
        <strain evidence="6 7">ATCC 23134</strain>
    </source>
</reference>
<gene>
    <name evidence="6" type="ORF">M23134_01992</name>
</gene>
<keyword evidence="2 5" id="KW-0812">Transmembrane</keyword>
<feature type="transmembrane region" description="Helical" evidence="5">
    <location>
        <begin position="138"/>
        <end position="158"/>
    </location>
</feature>
<name>A1ZCG1_MICM2</name>
<keyword evidence="7" id="KW-1185">Reference proteome</keyword>
<dbReference type="AlphaFoldDB" id="A1ZCG1"/>
<dbReference type="OrthoDB" id="821476at2"/>
<dbReference type="RefSeq" id="WP_002692822.1">
    <property type="nucleotide sequence ID" value="NZ_AAWS01000001.1"/>
</dbReference>